<keyword evidence="6 11" id="KW-0472">Membrane</keyword>
<dbReference type="PROSITE" id="PS00237">
    <property type="entry name" value="G_PROTEIN_RECEP_F1_1"/>
    <property type="match status" value="1"/>
</dbReference>
<protein>
    <recommendedName>
        <fullName evidence="12">G-protein coupled receptors family 1 profile domain-containing protein</fullName>
    </recommendedName>
</protein>
<keyword evidence="8 9" id="KW-0807">Transducer</keyword>
<name>A0A553PLK9_TIGCA</name>
<evidence type="ECO:0000256" key="11">
    <source>
        <dbReference type="SAM" id="Phobius"/>
    </source>
</evidence>
<keyword evidence="3 9" id="KW-0812">Transmembrane</keyword>
<feature type="compositionally biased region" description="Low complexity" evidence="10">
    <location>
        <begin position="296"/>
        <end position="305"/>
    </location>
</feature>
<feature type="non-terminal residue" evidence="13">
    <location>
        <position position="1"/>
    </location>
</feature>
<evidence type="ECO:0000256" key="4">
    <source>
        <dbReference type="ARBA" id="ARBA00022989"/>
    </source>
</evidence>
<dbReference type="GO" id="GO:0004930">
    <property type="term" value="F:G protein-coupled receptor activity"/>
    <property type="evidence" value="ECO:0007669"/>
    <property type="project" value="UniProtKB-KW"/>
</dbReference>
<comment type="caution">
    <text evidence="13">The sequence shown here is derived from an EMBL/GenBank/DDBJ whole genome shotgun (WGS) entry which is preliminary data.</text>
</comment>
<accession>A0A553PLK9</accession>
<evidence type="ECO:0000256" key="3">
    <source>
        <dbReference type="ARBA" id="ARBA00022692"/>
    </source>
</evidence>
<feature type="transmembrane region" description="Helical" evidence="11">
    <location>
        <begin position="190"/>
        <end position="210"/>
    </location>
</feature>
<evidence type="ECO:0000256" key="9">
    <source>
        <dbReference type="RuleBase" id="RU000688"/>
    </source>
</evidence>
<dbReference type="STRING" id="6832.A0A553PLK9"/>
<gene>
    <name evidence="13" type="ORF">TCAL_11695</name>
</gene>
<evidence type="ECO:0000256" key="2">
    <source>
        <dbReference type="ARBA" id="ARBA00010663"/>
    </source>
</evidence>
<evidence type="ECO:0000256" key="1">
    <source>
        <dbReference type="ARBA" id="ARBA00004141"/>
    </source>
</evidence>
<evidence type="ECO:0000256" key="5">
    <source>
        <dbReference type="ARBA" id="ARBA00023040"/>
    </source>
</evidence>
<evidence type="ECO:0000256" key="6">
    <source>
        <dbReference type="ARBA" id="ARBA00023136"/>
    </source>
</evidence>
<dbReference type="AlphaFoldDB" id="A0A553PLK9"/>
<dbReference type="InterPro" id="IPR017452">
    <property type="entry name" value="GPCR_Rhodpsn_7TM"/>
</dbReference>
<keyword evidence="7 9" id="KW-0675">Receptor</keyword>
<feature type="region of interest" description="Disordered" evidence="10">
    <location>
        <begin position="292"/>
        <end position="340"/>
    </location>
</feature>
<keyword evidence="5 9" id="KW-0297">G-protein coupled receptor</keyword>
<dbReference type="GO" id="GO:0005886">
    <property type="term" value="C:plasma membrane"/>
    <property type="evidence" value="ECO:0007669"/>
    <property type="project" value="TreeGrafter"/>
</dbReference>
<organism evidence="13 14">
    <name type="scientific">Tigriopus californicus</name>
    <name type="common">Marine copepod</name>
    <dbReference type="NCBI Taxonomy" id="6832"/>
    <lineage>
        <taxon>Eukaryota</taxon>
        <taxon>Metazoa</taxon>
        <taxon>Ecdysozoa</taxon>
        <taxon>Arthropoda</taxon>
        <taxon>Crustacea</taxon>
        <taxon>Multicrustacea</taxon>
        <taxon>Hexanauplia</taxon>
        <taxon>Copepoda</taxon>
        <taxon>Harpacticoida</taxon>
        <taxon>Harpacticidae</taxon>
        <taxon>Tigriopus</taxon>
    </lineage>
</organism>
<feature type="transmembrane region" description="Helical" evidence="11">
    <location>
        <begin position="52"/>
        <end position="71"/>
    </location>
</feature>
<dbReference type="Proteomes" id="UP000318571">
    <property type="component" value="Chromosome 11"/>
</dbReference>
<dbReference type="OMA" id="VSICITP"/>
<dbReference type="Pfam" id="PF00001">
    <property type="entry name" value="7tm_1"/>
    <property type="match status" value="1"/>
</dbReference>
<evidence type="ECO:0000313" key="14">
    <source>
        <dbReference type="Proteomes" id="UP000318571"/>
    </source>
</evidence>
<evidence type="ECO:0000256" key="8">
    <source>
        <dbReference type="ARBA" id="ARBA00023224"/>
    </source>
</evidence>
<dbReference type="EMBL" id="VCGU01000003">
    <property type="protein sequence ID" value="TRY78556.1"/>
    <property type="molecule type" value="Genomic_DNA"/>
</dbReference>
<dbReference type="PANTHER" id="PTHR24243">
    <property type="entry name" value="G-PROTEIN COUPLED RECEPTOR"/>
    <property type="match status" value="1"/>
</dbReference>
<evidence type="ECO:0000256" key="7">
    <source>
        <dbReference type="ARBA" id="ARBA00023170"/>
    </source>
</evidence>
<evidence type="ECO:0000256" key="10">
    <source>
        <dbReference type="SAM" id="MobiDB-lite"/>
    </source>
</evidence>
<comment type="subcellular location">
    <subcellularLocation>
        <location evidence="1">Membrane</location>
        <topology evidence="1">Multi-pass membrane protein</topology>
    </subcellularLocation>
</comment>
<sequence length="352" mass="40092">AMCFFVPFVELSVSHTSVLTIMAITVERYYAICLPLQAGVVWTKSKACMTCIIAWLFAFGLTAPVLAMIEYTPDPVSPVCLTSVDNFWSKFYFVFIITVFFFIPLLILILLYRHIANHLVPNQIGDDEQVIAESSAVIRSRRQVVAMLIAVVFFFFACILPFKVLTLWIVASPLEILDVINQETYFNLLYFSRLMFYINSAINPILYNIMSSKFRDGFKRVFNCKVWTSRRHGFGHSSIYTNGMIQTTTGVTGLENSPANRTFMERMNSSILLRRSPNRSTITTTISTVHSEADSQQQQQQQQQQHFFVNSPSGKGRMNRPRASTHSHVGSNSVSKKLSLSPRERRHILILV</sequence>
<dbReference type="PRINTS" id="PR00237">
    <property type="entry name" value="GPCRRHODOPSN"/>
</dbReference>
<comment type="similarity">
    <text evidence="2 9">Belongs to the G-protein coupled receptor 1 family.</text>
</comment>
<proteinExistence type="inferred from homology"/>
<reference evidence="13 14" key="1">
    <citation type="journal article" date="2018" name="Nat. Ecol. Evol.">
        <title>Genomic signatures of mitonuclear coevolution across populations of Tigriopus californicus.</title>
        <authorList>
            <person name="Barreto F.S."/>
            <person name="Watson E.T."/>
            <person name="Lima T.G."/>
            <person name="Willett C.S."/>
            <person name="Edmands S."/>
            <person name="Li W."/>
            <person name="Burton R.S."/>
        </authorList>
    </citation>
    <scope>NUCLEOTIDE SEQUENCE [LARGE SCALE GENOMIC DNA]</scope>
    <source>
        <strain evidence="13 14">San Diego</strain>
    </source>
</reference>
<feature type="domain" description="G-protein coupled receptors family 1 profile" evidence="12">
    <location>
        <begin position="1"/>
        <end position="207"/>
    </location>
</feature>
<dbReference type="PANTHER" id="PTHR24243:SF233">
    <property type="entry name" value="THYROTROPIN-RELEASING HORMONE RECEPTOR"/>
    <property type="match status" value="1"/>
</dbReference>
<keyword evidence="4 11" id="KW-1133">Transmembrane helix</keyword>
<keyword evidence="14" id="KW-1185">Reference proteome</keyword>
<dbReference type="PROSITE" id="PS50262">
    <property type="entry name" value="G_PROTEIN_RECEP_F1_2"/>
    <property type="match status" value="1"/>
</dbReference>
<evidence type="ECO:0000259" key="12">
    <source>
        <dbReference type="PROSITE" id="PS50262"/>
    </source>
</evidence>
<evidence type="ECO:0000313" key="13">
    <source>
        <dbReference type="EMBL" id="TRY78556.1"/>
    </source>
</evidence>
<dbReference type="InterPro" id="IPR000276">
    <property type="entry name" value="GPCR_Rhodpsn"/>
</dbReference>
<feature type="transmembrane region" description="Helical" evidence="11">
    <location>
        <begin position="91"/>
        <end position="112"/>
    </location>
</feature>
<dbReference type="Gene3D" id="1.20.1070.10">
    <property type="entry name" value="Rhodopsin 7-helix transmembrane proteins"/>
    <property type="match status" value="1"/>
</dbReference>
<dbReference type="SUPFAM" id="SSF81321">
    <property type="entry name" value="Family A G protein-coupled receptor-like"/>
    <property type="match status" value="1"/>
</dbReference>
<feature type="compositionally biased region" description="Polar residues" evidence="10">
    <location>
        <begin position="326"/>
        <end position="338"/>
    </location>
</feature>
<feature type="transmembrane region" description="Helical" evidence="11">
    <location>
        <begin position="144"/>
        <end position="170"/>
    </location>
</feature>